<dbReference type="HAMAP" id="MF_00148">
    <property type="entry name" value="UDG"/>
    <property type="match status" value="1"/>
</dbReference>
<dbReference type="InterPro" id="IPR002043">
    <property type="entry name" value="UDG_fam1"/>
</dbReference>
<dbReference type="InterPro" id="IPR018085">
    <property type="entry name" value="Ura-DNA_Glyclase_AS"/>
</dbReference>
<dbReference type="NCBIfam" id="NF003591">
    <property type="entry name" value="PRK05254.1-4"/>
    <property type="match status" value="1"/>
</dbReference>
<dbReference type="AlphaFoldDB" id="A0A9D4U3H8"/>
<comment type="similarity">
    <text evidence="2 7">Belongs to the uracil-DNA glycosylase (UDG) superfamily. UNG family.</text>
</comment>
<dbReference type="GO" id="GO:0004844">
    <property type="term" value="F:uracil DNA N-glycosylase activity"/>
    <property type="evidence" value="ECO:0007669"/>
    <property type="project" value="UniProtKB-UniRule"/>
</dbReference>
<dbReference type="EC" id="3.2.2.27" evidence="3 7"/>
<evidence type="ECO:0000313" key="12">
    <source>
        <dbReference type="Proteomes" id="UP000886520"/>
    </source>
</evidence>
<reference evidence="11" key="1">
    <citation type="submission" date="2021-01" db="EMBL/GenBank/DDBJ databases">
        <title>Adiantum capillus-veneris genome.</title>
        <authorList>
            <person name="Fang Y."/>
            <person name="Liao Q."/>
        </authorList>
    </citation>
    <scope>NUCLEOTIDE SEQUENCE</scope>
    <source>
        <strain evidence="11">H3</strain>
        <tissue evidence="11">Leaf</tissue>
    </source>
</reference>
<protein>
    <recommendedName>
        <fullName evidence="3 7">Uracil-DNA glycosylase</fullName>
        <shortName evidence="7">UDG</shortName>
        <ecNumber evidence="3 7">3.2.2.27</ecNumber>
    </recommendedName>
</protein>
<evidence type="ECO:0000256" key="3">
    <source>
        <dbReference type="ARBA" id="ARBA00012030"/>
    </source>
</evidence>
<gene>
    <name evidence="11" type="ORF">GOP47_0024795</name>
</gene>
<dbReference type="SUPFAM" id="SSF52141">
    <property type="entry name" value="Uracil-DNA glycosylase-like"/>
    <property type="match status" value="1"/>
</dbReference>
<dbReference type="GO" id="GO:0005739">
    <property type="term" value="C:mitochondrion"/>
    <property type="evidence" value="ECO:0007669"/>
    <property type="project" value="UniProtKB-SubCell"/>
</dbReference>
<dbReference type="FunFam" id="3.40.470.10:FF:000001">
    <property type="entry name" value="Uracil-DNA glycosylase"/>
    <property type="match status" value="1"/>
</dbReference>
<comment type="caution">
    <text evidence="11">The sequence shown here is derived from an EMBL/GenBank/DDBJ whole genome shotgun (WGS) entry which is preliminary data.</text>
</comment>
<feature type="domain" description="Uracil-DNA glycosylase-like" evidence="10">
    <location>
        <begin position="448"/>
        <end position="608"/>
    </location>
</feature>
<comment type="subcellular location">
    <subcellularLocation>
        <location evidence="7">Mitochondrion</location>
    </subcellularLocation>
    <subcellularLocation>
        <location evidence="7">Nucleus</location>
    </subcellularLocation>
</comment>
<feature type="region of interest" description="Disordered" evidence="9">
    <location>
        <begin position="335"/>
        <end position="360"/>
    </location>
</feature>
<name>A0A9D4U3H8_ADICA</name>
<keyword evidence="6 7" id="KW-0234">DNA repair</keyword>
<feature type="active site" description="Proton acceptor" evidence="7 8">
    <location>
        <position position="463"/>
    </location>
</feature>
<organism evidence="11 12">
    <name type="scientific">Adiantum capillus-veneris</name>
    <name type="common">Maidenhair fern</name>
    <dbReference type="NCBI Taxonomy" id="13818"/>
    <lineage>
        <taxon>Eukaryota</taxon>
        <taxon>Viridiplantae</taxon>
        <taxon>Streptophyta</taxon>
        <taxon>Embryophyta</taxon>
        <taxon>Tracheophyta</taxon>
        <taxon>Polypodiopsida</taxon>
        <taxon>Polypodiidae</taxon>
        <taxon>Polypodiales</taxon>
        <taxon>Pteridineae</taxon>
        <taxon>Pteridaceae</taxon>
        <taxon>Vittarioideae</taxon>
        <taxon>Adiantum</taxon>
    </lineage>
</organism>
<proteinExistence type="inferred from homology"/>
<dbReference type="Proteomes" id="UP000886520">
    <property type="component" value="Chromosome 24"/>
</dbReference>
<dbReference type="EMBL" id="JABFUD020000024">
    <property type="protein sequence ID" value="KAI5060375.1"/>
    <property type="molecule type" value="Genomic_DNA"/>
</dbReference>
<dbReference type="OrthoDB" id="10031947at2759"/>
<evidence type="ECO:0000256" key="2">
    <source>
        <dbReference type="ARBA" id="ARBA00008184"/>
    </source>
</evidence>
<dbReference type="InterPro" id="IPR036895">
    <property type="entry name" value="Uracil-DNA_glycosylase-like_sf"/>
</dbReference>
<evidence type="ECO:0000256" key="9">
    <source>
        <dbReference type="SAM" id="MobiDB-lite"/>
    </source>
</evidence>
<keyword evidence="12" id="KW-1185">Reference proteome</keyword>
<dbReference type="NCBIfam" id="NF003592">
    <property type="entry name" value="PRK05254.1-5"/>
    <property type="match status" value="1"/>
</dbReference>
<dbReference type="PANTHER" id="PTHR11264">
    <property type="entry name" value="URACIL-DNA GLYCOSYLASE"/>
    <property type="match status" value="1"/>
</dbReference>
<keyword evidence="4 7" id="KW-0227">DNA damage</keyword>
<keyword evidence="7" id="KW-0496">Mitochondrion</keyword>
<dbReference type="GO" id="GO:0005634">
    <property type="term" value="C:nucleus"/>
    <property type="evidence" value="ECO:0007669"/>
    <property type="project" value="UniProtKB-SubCell"/>
</dbReference>
<dbReference type="PROSITE" id="PS00130">
    <property type="entry name" value="U_DNA_GLYCOSYLASE"/>
    <property type="match status" value="1"/>
</dbReference>
<sequence>MIPPPSQPPSLSGAASSPWSSDVVDAHVSSDISAASTRQFLNAEARCSAAQALPSSSGACHVRFPGTSLASPYSMTPSVCCFPDMADSNKRPCKAVEASNCRCRVSVLGCYHVFDPRFRVSAFTGHGQRVPFSAELEQIEDGDESMLQVKKIASRKMKSAEELHFEAIEGYCLRYENEDNAYYEGDAGVVDFEGDVAPVYTASLDDNAFKTPINENKYLDASGVVPWSSDGGYSIIHSNGSKADTLSPKNVSFNDEELQMPGKVSQSLRTANVSGIDGPKVTRVITENGEMAAVSQDEGSARKLTRRKTVRACSLNKFQHRDTLDEEAEQNQIFQSQNKELKSNEDSSNSDRSGDLSEEQKIRMELNKAAALARRHMRSCEDAVAEAEARGLPFPKFASLLVEKSWAESLSSEFQKPYMERLQQFVTQEAAGRIPIYPPPAKLFNAFNSCPLDKVKVVIIGQDPYHGPAQAMGLCFSVEKGVKLPSSLTNIFLEIQSDLDFDFPSHGNLEKWAHQGVLLLNTVLTVRDRHANSHAKKGWELFTDAAIRTVVQQRSGVVFLLWGNQAQEKLRLINKTSHHILKAFHPSGISAHRGFFMCRHFSKANQLLVDEGLLPIDWQL</sequence>
<keyword evidence="7" id="KW-0539">Nucleus</keyword>
<evidence type="ECO:0000259" key="10">
    <source>
        <dbReference type="SMART" id="SM00986"/>
    </source>
</evidence>
<evidence type="ECO:0000256" key="1">
    <source>
        <dbReference type="ARBA" id="ARBA00001400"/>
    </source>
</evidence>
<dbReference type="NCBIfam" id="NF003588">
    <property type="entry name" value="PRK05254.1-1"/>
    <property type="match status" value="1"/>
</dbReference>
<evidence type="ECO:0000256" key="7">
    <source>
        <dbReference type="HAMAP-Rule" id="MF_03166"/>
    </source>
</evidence>
<dbReference type="PANTHER" id="PTHR11264:SF0">
    <property type="entry name" value="URACIL-DNA GLYCOSYLASE"/>
    <property type="match status" value="1"/>
</dbReference>
<dbReference type="GO" id="GO:0097510">
    <property type="term" value="P:base-excision repair, AP site formation via deaminated base removal"/>
    <property type="evidence" value="ECO:0007669"/>
    <property type="project" value="TreeGrafter"/>
</dbReference>
<dbReference type="CDD" id="cd10027">
    <property type="entry name" value="UDG-F1-like"/>
    <property type="match status" value="1"/>
</dbReference>
<dbReference type="NCBIfam" id="NF003589">
    <property type="entry name" value="PRK05254.1-2"/>
    <property type="match status" value="1"/>
</dbReference>
<comment type="function">
    <text evidence="7">Excises uracil residues from the DNA which can arise as a result of misincorporation of dUMP residues by DNA polymerase or due to deamination of cytosine.</text>
</comment>
<dbReference type="SMART" id="SM00986">
    <property type="entry name" value="UDG"/>
    <property type="match status" value="1"/>
</dbReference>
<dbReference type="SMART" id="SM00987">
    <property type="entry name" value="UreE_C"/>
    <property type="match status" value="1"/>
</dbReference>
<evidence type="ECO:0000256" key="5">
    <source>
        <dbReference type="ARBA" id="ARBA00022801"/>
    </source>
</evidence>
<dbReference type="Gene3D" id="3.40.470.10">
    <property type="entry name" value="Uracil-DNA glycosylase-like domain"/>
    <property type="match status" value="1"/>
</dbReference>
<dbReference type="Pfam" id="PF03167">
    <property type="entry name" value="UDG"/>
    <property type="match status" value="1"/>
</dbReference>
<evidence type="ECO:0000313" key="11">
    <source>
        <dbReference type="EMBL" id="KAI5060375.1"/>
    </source>
</evidence>
<comment type="catalytic activity">
    <reaction evidence="1 7">
        <text>Hydrolyzes single-stranded DNA or mismatched double-stranded DNA and polynucleotides, releasing free uracil.</text>
        <dbReference type="EC" id="3.2.2.27"/>
    </reaction>
</comment>
<dbReference type="NCBIfam" id="TIGR00628">
    <property type="entry name" value="ung"/>
    <property type="match status" value="1"/>
</dbReference>
<dbReference type="InterPro" id="IPR005122">
    <property type="entry name" value="Uracil-DNA_glycosylase-like"/>
</dbReference>
<keyword evidence="5 7" id="KW-0378">Hydrolase</keyword>
<accession>A0A9D4U3H8</accession>
<evidence type="ECO:0000256" key="8">
    <source>
        <dbReference type="PROSITE-ProRule" id="PRU10072"/>
    </source>
</evidence>
<evidence type="ECO:0000256" key="4">
    <source>
        <dbReference type="ARBA" id="ARBA00022763"/>
    </source>
</evidence>
<evidence type="ECO:0000256" key="6">
    <source>
        <dbReference type="ARBA" id="ARBA00023204"/>
    </source>
</evidence>